<comment type="caution">
    <text evidence="2">The sequence shown here is derived from an EMBL/GenBank/DDBJ whole genome shotgun (WGS) entry which is preliminary data.</text>
</comment>
<organism evidence="2 3">
    <name type="scientific">Pseudobacillus wudalianchiensis</name>
    <dbReference type="NCBI Taxonomy" id="1743143"/>
    <lineage>
        <taxon>Bacteria</taxon>
        <taxon>Bacillati</taxon>
        <taxon>Bacillota</taxon>
        <taxon>Bacilli</taxon>
        <taxon>Bacillales</taxon>
        <taxon>Bacillaceae</taxon>
        <taxon>Pseudobacillus</taxon>
    </lineage>
</organism>
<protein>
    <recommendedName>
        <fullName evidence="4">Intracellular proteinase inhibitor BsuPI domain-containing protein</fullName>
    </recommendedName>
</protein>
<dbReference type="Proteomes" id="UP000092578">
    <property type="component" value="Unassembled WGS sequence"/>
</dbReference>
<dbReference type="AlphaFoldDB" id="A0A1B9AMK0"/>
<evidence type="ECO:0000313" key="3">
    <source>
        <dbReference type="Proteomes" id="UP000092578"/>
    </source>
</evidence>
<gene>
    <name evidence="2" type="ORF">A8F95_10730</name>
</gene>
<dbReference type="EMBL" id="MAYT01000027">
    <property type="protein sequence ID" value="OCA85147.1"/>
    <property type="molecule type" value="Genomic_DNA"/>
</dbReference>
<sequence>MKSYVSIFVLFIIILTGCGTENAQGTKQEYQQAKENNDLPSQFGSEAAGKKMKPAFPYWDQPAWERGDIIIEKDMKTNLLDGLFVNVPGPIQRPNQLVSVELQKLPNGTKMQLLLEDYDWEKKTYTSILEKEAVRRQDTFLKLPNEENKVYRLTANVVNKQSEQLLDAVQYRFYVPYQTAELNVKITAEEKVADQSLEVKTMNWGPADVEVSKTYSISKWEDKEWRLVYPNGPQTDEYVFERLPPGEEMKSEIDVSDLKPGLYRFENGINVGNTDIAGGTVLAAVFEVVRK</sequence>
<keyword evidence="3" id="KW-1185">Reference proteome</keyword>
<evidence type="ECO:0000256" key="1">
    <source>
        <dbReference type="SAM" id="SignalP"/>
    </source>
</evidence>
<proteinExistence type="predicted"/>
<dbReference type="PROSITE" id="PS51257">
    <property type="entry name" value="PROKAR_LIPOPROTEIN"/>
    <property type="match status" value="1"/>
</dbReference>
<evidence type="ECO:0008006" key="4">
    <source>
        <dbReference type="Google" id="ProtNLM"/>
    </source>
</evidence>
<feature type="chain" id="PRO_5008622199" description="Intracellular proteinase inhibitor BsuPI domain-containing protein" evidence="1">
    <location>
        <begin position="24"/>
        <end position="291"/>
    </location>
</feature>
<feature type="signal peptide" evidence="1">
    <location>
        <begin position="1"/>
        <end position="23"/>
    </location>
</feature>
<name>A0A1B9AMK0_9BACI</name>
<keyword evidence="1" id="KW-0732">Signal</keyword>
<reference evidence="3" key="1">
    <citation type="submission" date="2016-05" db="EMBL/GenBank/DDBJ databases">
        <authorList>
            <person name="Liu B."/>
            <person name="Wang J."/>
            <person name="Zhu Y."/>
            <person name="Liu G."/>
            <person name="Chen Q."/>
            <person name="Chen Z."/>
            <person name="Lan J."/>
            <person name="Che J."/>
            <person name="Ge C."/>
            <person name="Shi H."/>
            <person name="Pan Z."/>
            <person name="Liu X."/>
        </authorList>
    </citation>
    <scope>NUCLEOTIDE SEQUENCE [LARGE SCALE GENOMIC DNA]</scope>
    <source>
        <strain evidence="3">FJAT-27215</strain>
    </source>
</reference>
<evidence type="ECO:0000313" key="2">
    <source>
        <dbReference type="EMBL" id="OCA85147.1"/>
    </source>
</evidence>
<dbReference type="RefSeq" id="WP_065411115.1">
    <property type="nucleotide sequence ID" value="NZ_MAYT01000027.1"/>
</dbReference>
<accession>A0A1B9AMK0</accession>